<reference evidence="1 2" key="1">
    <citation type="submission" date="2018-06" db="EMBL/GenBank/DDBJ databases">
        <title>The draft genome sequences of strains SCU63 and S1.</title>
        <authorList>
            <person name="Gan L."/>
        </authorList>
    </citation>
    <scope>NUCLEOTIDE SEQUENCE [LARGE SCALE GENOMIC DNA]</scope>
    <source>
        <strain evidence="1 2">SCU63</strain>
    </source>
</reference>
<accession>A0A365L2E7</accession>
<comment type="caution">
    <text evidence="1">The sequence shown here is derived from an EMBL/GenBank/DDBJ whole genome shotgun (WGS) entry which is preliminary data.</text>
</comment>
<proteinExistence type="predicted"/>
<organism evidence="1 2">
    <name type="scientific">Planococcus halotolerans</name>
    <dbReference type="NCBI Taxonomy" id="2233542"/>
    <lineage>
        <taxon>Bacteria</taxon>
        <taxon>Bacillati</taxon>
        <taxon>Bacillota</taxon>
        <taxon>Bacilli</taxon>
        <taxon>Bacillales</taxon>
        <taxon>Caryophanaceae</taxon>
        <taxon>Planococcus</taxon>
    </lineage>
</organism>
<dbReference type="Proteomes" id="UP000251002">
    <property type="component" value="Unassembled WGS sequence"/>
</dbReference>
<dbReference type="RefSeq" id="WP_112223131.1">
    <property type="nucleotide sequence ID" value="NZ_CP196859.1"/>
</dbReference>
<evidence type="ECO:0000313" key="2">
    <source>
        <dbReference type="Proteomes" id="UP000251002"/>
    </source>
</evidence>
<gene>
    <name evidence="1" type="ORF">DP120_08125</name>
</gene>
<dbReference type="AlphaFoldDB" id="A0A365L2E7"/>
<dbReference type="EMBL" id="QLZR01000002">
    <property type="protein sequence ID" value="RAZ79564.1"/>
    <property type="molecule type" value="Genomic_DNA"/>
</dbReference>
<protein>
    <submittedName>
        <fullName evidence="1">Uncharacterized protein</fullName>
    </submittedName>
</protein>
<evidence type="ECO:0000313" key="1">
    <source>
        <dbReference type="EMBL" id="RAZ79564.1"/>
    </source>
</evidence>
<name>A0A365L2E7_9BACL</name>
<sequence>MKIETKQLIAAEAAKSIYEAYPDLWDRFGEKGFIHTEKDNHHHLDHLETAFSMADEAIFLDYTKWLESVLRSRGVETALIIDNFDRLIAILPKKVDKEEEVFMLGCLKKANRLLGQV</sequence>
<keyword evidence="2" id="KW-1185">Reference proteome</keyword>